<dbReference type="SUPFAM" id="SSF55383">
    <property type="entry name" value="Copper amine oxidase, domain N"/>
    <property type="match status" value="1"/>
</dbReference>
<keyword evidence="3" id="KW-1185">Reference proteome</keyword>
<evidence type="ECO:0000259" key="1">
    <source>
        <dbReference type="Pfam" id="PF07833"/>
    </source>
</evidence>
<dbReference type="RefSeq" id="WP_107631659.1">
    <property type="nucleotide sequence ID" value="NZ_JACOPL010000012.1"/>
</dbReference>
<dbReference type="Pfam" id="PF07833">
    <property type="entry name" value="Cu_amine_oxidN1"/>
    <property type="match status" value="1"/>
</dbReference>
<dbReference type="AlphaFoldDB" id="A0A923LW06"/>
<evidence type="ECO:0000313" key="2">
    <source>
        <dbReference type="EMBL" id="MBC5726204.1"/>
    </source>
</evidence>
<dbReference type="EMBL" id="JACOPL010000012">
    <property type="protein sequence ID" value="MBC5726204.1"/>
    <property type="molecule type" value="Genomic_DNA"/>
</dbReference>
<feature type="domain" description="Copper amine oxidase-like N-terminal" evidence="1">
    <location>
        <begin position="28"/>
        <end position="92"/>
    </location>
</feature>
<proteinExistence type="predicted"/>
<dbReference type="InterPro" id="IPR012854">
    <property type="entry name" value="Cu_amine_oxidase-like_N"/>
</dbReference>
<accession>A0A923LW06</accession>
<name>A0A923LW06_9FIRM</name>
<gene>
    <name evidence="2" type="ORF">H8S45_12145</name>
</gene>
<sequence>MNKPKWSKTLICVVISSIICCIGALAVNNRITIDLPDITILVNGEEFIAKDEDGVVVQPILYNGTTYVPLRAIEELNGKFVDWDGDTNTVLINDPIFSDEDVAGAKDTIYQFFESFSKKDYDAMYALTTEGTIQYDYSGVQGVAGMAEATVVSCEYDAENSQQEGRLVFQCTFDMIPAEMSTFGPDQRQTSYFVICKEINGKYYLSDIFSGL</sequence>
<dbReference type="InterPro" id="IPR036582">
    <property type="entry name" value="Mao_N_sf"/>
</dbReference>
<dbReference type="Proteomes" id="UP000606499">
    <property type="component" value="Unassembled WGS sequence"/>
</dbReference>
<evidence type="ECO:0000313" key="3">
    <source>
        <dbReference type="Proteomes" id="UP000606499"/>
    </source>
</evidence>
<protein>
    <submittedName>
        <fullName evidence="2">Copper amine oxidase N-terminal domain-containing protein</fullName>
    </submittedName>
</protein>
<organism evidence="2 3">
    <name type="scientific">Agathobaculum faecis</name>
    <dbReference type="NCBI Taxonomy" id="2763013"/>
    <lineage>
        <taxon>Bacteria</taxon>
        <taxon>Bacillati</taxon>
        <taxon>Bacillota</taxon>
        <taxon>Clostridia</taxon>
        <taxon>Eubacteriales</taxon>
        <taxon>Butyricicoccaceae</taxon>
        <taxon>Agathobaculum</taxon>
    </lineage>
</organism>
<reference evidence="2" key="1">
    <citation type="submission" date="2020-08" db="EMBL/GenBank/DDBJ databases">
        <title>Genome public.</title>
        <authorList>
            <person name="Liu C."/>
            <person name="Sun Q."/>
        </authorList>
    </citation>
    <scope>NUCLEOTIDE SEQUENCE</scope>
    <source>
        <strain evidence="2">NSJ-28</strain>
    </source>
</reference>
<comment type="caution">
    <text evidence="2">The sequence shown here is derived from an EMBL/GenBank/DDBJ whole genome shotgun (WGS) entry which is preliminary data.</text>
</comment>